<dbReference type="EMBL" id="CAKLBY020000225">
    <property type="protein sequence ID" value="CAK7936672.1"/>
    <property type="molecule type" value="Genomic_DNA"/>
</dbReference>
<gene>
    <name evidence="1" type="ORF">PM001_LOCUS21822</name>
</gene>
<comment type="caution">
    <text evidence="1">The sequence shown here is derived from an EMBL/GenBank/DDBJ whole genome shotgun (WGS) entry which is preliminary data.</text>
</comment>
<organism evidence="1 2">
    <name type="scientific">Peronospora matthiolae</name>
    <dbReference type="NCBI Taxonomy" id="2874970"/>
    <lineage>
        <taxon>Eukaryota</taxon>
        <taxon>Sar</taxon>
        <taxon>Stramenopiles</taxon>
        <taxon>Oomycota</taxon>
        <taxon>Peronosporomycetes</taxon>
        <taxon>Peronosporales</taxon>
        <taxon>Peronosporaceae</taxon>
        <taxon>Peronospora</taxon>
    </lineage>
</organism>
<proteinExistence type="predicted"/>
<dbReference type="Proteomes" id="UP001162060">
    <property type="component" value="Unassembled WGS sequence"/>
</dbReference>
<evidence type="ECO:0000313" key="2">
    <source>
        <dbReference type="Proteomes" id="UP001162060"/>
    </source>
</evidence>
<dbReference type="AlphaFoldDB" id="A0AAV1URN2"/>
<accession>A0AAV1URN2</accession>
<evidence type="ECO:0000313" key="1">
    <source>
        <dbReference type="EMBL" id="CAK7936672.1"/>
    </source>
</evidence>
<protein>
    <submittedName>
        <fullName evidence="1">Uncharacterized protein</fullName>
    </submittedName>
</protein>
<name>A0AAV1URN2_9STRA</name>
<sequence>MTTKGVTNAAVSTHQVLEKRKHDQAFGTAAVQEQLSDKDTSDCKGASHSMMTQTHWQLQVWKIIRCNGRMVNAKKTLDIVDDDDEDAEWQRGIGVLSQVFTKWNSARVSVERDGLGGECAAFGACMVSSKADALTIGVYDNGHCFRSQTMVGSETEGTIDLFETKTHMAGKCGKLGDTKVS</sequence>
<reference evidence="1" key="1">
    <citation type="submission" date="2024-01" db="EMBL/GenBank/DDBJ databases">
        <authorList>
            <person name="Webb A."/>
        </authorList>
    </citation>
    <scope>NUCLEOTIDE SEQUENCE</scope>
    <source>
        <strain evidence="1">Pm1</strain>
    </source>
</reference>